<dbReference type="OrthoDB" id="9795340at2"/>
<proteinExistence type="predicted"/>
<organism evidence="2 3">
    <name type="scientific">Dongia mobilis</name>
    <dbReference type="NCBI Taxonomy" id="578943"/>
    <lineage>
        <taxon>Bacteria</taxon>
        <taxon>Pseudomonadati</taxon>
        <taxon>Pseudomonadota</taxon>
        <taxon>Alphaproteobacteria</taxon>
        <taxon>Rhodospirillales</taxon>
        <taxon>Dongiaceae</taxon>
        <taxon>Dongia</taxon>
    </lineage>
</organism>
<dbReference type="Proteomes" id="UP000295783">
    <property type="component" value="Unassembled WGS sequence"/>
</dbReference>
<keyword evidence="2" id="KW-0830">Ubiquinone</keyword>
<dbReference type="EMBL" id="SNYW01000010">
    <property type="protein sequence ID" value="TDQ80893.1"/>
    <property type="molecule type" value="Genomic_DNA"/>
</dbReference>
<evidence type="ECO:0000313" key="2">
    <source>
        <dbReference type="EMBL" id="TDQ80893.1"/>
    </source>
</evidence>
<name>A0A4R6WK28_9PROT</name>
<gene>
    <name evidence="2" type="ORF">A8950_2762</name>
</gene>
<keyword evidence="3" id="KW-1185">Reference proteome</keyword>
<dbReference type="AlphaFoldDB" id="A0A4R6WK28"/>
<evidence type="ECO:0000313" key="3">
    <source>
        <dbReference type="Proteomes" id="UP000295783"/>
    </source>
</evidence>
<sequence length="117" mass="13466">MSIGTRLFTMIYGERVGSDEFGNTYYVDRRTKGGKRERRWVLYKGEVEASRVPPEWHAWLHSKTLPVPVTRATPRAWQKPHEPNRTGTELAYRPPGHTLMGGQRARATGDYEPWTPA</sequence>
<dbReference type="NCBIfam" id="NF006040">
    <property type="entry name" value="PRK08183.1"/>
    <property type="match status" value="1"/>
</dbReference>
<dbReference type="PANTHER" id="PTHR12910:SF2">
    <property type="entry name" value="NADH DEHYDROGENASE [UBIQUINONE] 1 ALPHA SUBCOMPLEX SUBUNIT 12"/>
    <property type="match status" value="1"/>
</dbReference>
<reference evidence="2 3" key="1">
    <citation type="submission" date="2019-03" db="EMBL/GenBank/DDBJ databases">
        <title>Genomic Encyclopedia of Type Strains, Phase III (KMG-III): the genomes of soil and plant-associated and newly described type strains.</title>
        <authorList>
            <person name="Whitman W."/>
        </authorList>
    </citation>
    <scope>NUCLEOTIDE SEQUENCE [LARGE SCALE GENOMIC DNA]</scope>
    <source>
        <strain evidence="2 3">CGMCC 1.7660</strain>
    </source>
</reference>
<comment type="caution">
    <text evidence="2">The sequence shown here is derived from an EMBL/GenBank/DDBJ whole genome shotgun (WGS) entry which is preliminary data.</text>
</comment>
<dbReference type="GO" id="GO:0006979">
    <property type="term" value="P:response to oxidative stress"/>
    <property type="evidence" value="ECO:0007669"/>
    <property type="project" value="TreeGrafter"/>
</dbReference>
<dbReference type="GO" id="GO:0045271">
    <property type="term" value="C:respiratory chain complex I"/>
    <property type="evidence" value="ECO:0007669"/>
    <property type="project" value="InterPro"/>
</dbReference>
<protein>
    <submittedName>
        <fullName evidence="2">NADH:ubiquinone oxidoreductase subunit</fullName>
    </submittedName>
</protein>
<dbReference type="InterPro" id="IPR007763">
    <property type="entry name" value="NDUFA12"/>
</dbReference>
<dbReference type="RefSeq" id="WP_133614230.1">
    <property type="nucleotide sequence ID" value="NZ_SNYW01000010.1"/>
</dbReference>
<accession>A0A4R6WK28</accession>
<feature type="region of interest" description="Disordered" evidence="1">
    <location>
        <begin position="71"/>
        <end position="117"/>
    </location>
</feature>
<dbReference type="Pfam" id="PF05071">
    <property type="entry name" value="NDUFA12"/>
    <property type="match status" value="1"/>
</dbReference>
<evidence type="ECO:0000256" key="1">
    <source>
        <dbReference type="SAM" id="MobiDB-lite"/>
    </source>
</evidence>
<dbReference type="PANTHER" id="PTHR12910">
    <property type="entry name" value="NADH-UBIQUINONE OXIDOREDUCTASE SUBUNIT B17.2"/>
    <property type="match status" value="1"/>
</dbReference>